<dbReference type="Pfam" id="PF00083">
    <property type="entry name" value="Sugar_tr"/>
    <property type="match status" value="1"/>
</dbReference>
<evidence type="ECO:0000256" key="8">
    <source>
        <dbReference type="SAM" id="MobiDB-lite"/>
    </source>
</evidence>
<dbReference type="PRINTS" id="PR00171">
    <property type="entry name" value="SUGRTRNSPORT"/>
</dbReference>
<feature type="transmembrane region" description="Helical" evidence="9">
    <location>
        <begin position="147"/>
        <end position="167"/>
    </location>
</feature>
<dbReference type="Gene3D" id="1.20.1250.20">
    <property type="entry name" value="MFS general substrate transporter like domains"/>
    <property type="match status" value="1"/>
</dbReference>
<dbReference type="PANTHER" id="PTHR48022">
    <property type="entry name" value="PLASTIDIC GLUCOSE TRANSPORTER 4"/>
    <property type="match status" value="1"/>
</dbReference>
<accession>A0A9P9DM80</accession>
<dbReference type="NCBIfam" id="TIGR00879">
    <property type="entry name" value="SP"/>
    <property type="match status" value="1"/>
</dbReference>
<dbReference type="AlphaFoldDB" id="A0A9P9DM80"/>
<evidence type="ECO:0000313" key="12">
    <source>
        <dbReference type="Proteomes" id="UP000717696"/>
    </source>
</evidence>
<comment type="similarity">
    <text evidence="2 7">Belongs to the major facilitator superfamily. Sugar transporter (TC 2.A.1.1) family.</text>
</comment>
<evidence type="ECO:0000256" key="1">
    <source>
        <dbReference type="ARBA" id="ARBA00004141"/>
    </source>
</evidence>
<feature type="compositionally biased region" description="Basic and acidic residues" evidence="8">
    <location>
        <begin position="488"/>
        <end position="500"/>
    </location>
</feature>
<protein>
    <submittedName>
        <fullName evidence="11">General substrate transporter</fullName>
    </submittedName>
</protein>
<feature type="transmembrane region" description="Helical" evidence="9">
    <location>
        <begin position="405"/>
        <end position="424"/>
    </location>
</feature>
<evidence type="ECO:0000256" key="2">
    <source>
        <dbReference type="ARBA" id="ARBA00010992"/>
    </source>
</evidence>
<evidence type="ECO:0000256" key="7">
    <source>
        <dbReference type="RuleBase" id="RU003346"/>
    </source>
</evidence>
<evidence type="ECO:0000256" key="5">
    <source>
        <dbReference type="ARBA" id="ARBA00022989"/>
    </source>
</evidence>
<name>A0A9P9DM80_9HYPO</name>
<feature type="transmembrane region" description="Helical" evidence="9">
    <location>
        <begin position="118"/>
        <end position="135"/>
    </location>
</feature>
<dbReference type="PROSITE" id="PS50850">
    <property type="entry name" value="MFS"/>
    <property type="match status" value="1"/>
</dbReference>
<keyword evidence="3 7" id="KW-0813">Transport</keyword>
<sequence>MAAMQGQRMFGMTPWLLFSCSVISMGAIFWGYDIGILSTIYVSPGFKNALDNPSSSDKGLITSIFYAGQFVGFAFLAGPTNNRFGRRWAGFIGVVVLCIGAVFQTAATHLALMVVGRIIAGVGTGIVSTSVPLYLSEVAPAQHRGLYVAGNQVGIVFGISMAFWVGYGYSFWDYGNGINLEWRLSVAMQYVPALLFLAGVPLVPESPRWLLEHDKAEEAAISLSKLRGASNIADIQAELDEIHANILWHKQHSITSAKVFIKEKALWSRLWRAWALSFLQQMSGAAGIRYYLPTNFVAAGTSESLSLLASGIDGTVQVACTIAAMFFIDKLGRRHSLGIGAIIMAFCLMINGALQLAYPGQTNSSANYCNIFFIFFFTVGYSMGFGPCAWIYSSEIFPANCRSKGLGLSASGASLGAIIVGQVWPVAVANIGPRVYFIFMSFNVFSAILVYSCYPETKRKTLEELDSHFGKLNVHSESEATPKQMLAEGHDHVEERGSKA</sequence>
<feature type="transmembrane region" description="Helical" evidence="9">
    <location>
        <begin position="436"/>
        <end position="454"/>
    </location>
</feature>
<dbReference type="GO" id="GO:0016020">
    <property type="term" value="C:membrane"/>
    <property type="evidence" value="ECO:0007669"/>
    <property type="project" value="UniProtKB-SubCell"/>
</dbReference>
<dbReference type="Proteomes" id="UP000717696">
    <property type="component" value="Unassembled WGS sequence"/>
</dbReference>
<feature type="transmembrane region" description="Helical" evidence="9">
    <location>
        <begin position="270"/>
        <end position="292"/>
    </location>
</feature>
<evidence type="ECO:0000256" key="4">
    <source>
        <dbReference type="ARBA" id="ARBA00022692"/>
    </source>
</evidence>
<keyword evidence="5 9" id="KW-1133">Transmembrane helix</keyword>
<dbReference type="PROSITE" id="PS00216">
    <property type="entry name" value="SUGAR_TRANSPORT_1"/>
    <property type="match status" value="1"/>
</dbReference>
<dbReference type="InterPro" id="IPR003663">
    <property type="entry name" value="Sugar/inositol_transpt"/>
</dbReference>
<comment type="subcellular location">
    <subcellularLocation>
        <location evidence="1">Membrane</location>
        <topology evidence="1">Multi-pass membrane protein</topology>
    </subcellularLocation>
</comment>
<feature type="transmembrane region" description="Helical" evidence="9">
    <location>
        <begin position="12"/>
        <end position="32"/>
    </location>
</feature>
<keyword evidence="6 9" id="KW-0472">Membrane</keyword>
<feature type="transmembrane region" description="Helical" evidence="9">
    <location>
        <begin position="304"/>
        <end position="328"/>
    </location>
</feature>
<evidence type="ECO:0000256" key="9">
    <source>
        <dbReference type="SAM" id="Phobius"/>
    </source>
</evidence>
<dbReference type="PROSITE" id="PS00217">
    <property type="entry name" value="SUGAR_TRANSPORT_2"/>
    <property type="match status" value="1"/>
</dbReference>
<organism evidence="11 12">
    <name type="scientific">Dactylonectria estremocensis</name>
    <dbReference type="NCBI Taxonomy" id="1079267"/>
    <lineage>
        <taxon>Eukaryota</taxon>
        <taxon>Fungi</taxon>
        <taxon>Dikarya</taxon>
        <taxon>Ascomycota</taxon>
        <taxon>Pezizomycotina</taxon>
        <taxon>Sordariomycetes</taxon>
        <taxon>Hypocreomycetidae</taxon>
        <taxon>Hypocreales</taxon>
        <taxon>Nectriaceae</taxon>
        <taxon>Dactylonectria</taxon>
    </lineage>
</organism>
<dbReference type="SUPFAM" id="SSF103473">
    <property type="entry name" value="MFS general substrate transporter"/>
    <property type="match status" value="1"/>
</dbReference>
<dbReference type="InterPro" id="IPR050360">
    <property type="entry name" value="MFS_Sugar_Transporters"/>
</dbReference>
<proteinExistence type="inferred from homology"/>
<evidence type="ECO:0000259" key="10">
    <source>
        <dbReference type="PROSITE" id="PS50850"/>
    </source>
</evidence>
<feature type="transmembrane region" description="Helical" evidence="9">
    <location>
        <begin position="370"/>
        <end position="393"/>
    </location>
</feature>
<dbReference type="InterPro" id="IPR036259">
    <property type="entry name" value="MFS_trans_sf"/>
</dbReference>
<evidence type="ECO:0000313" key="11">
    <source>
        <dbReference type="EMBL" id="KAH7121884.1"/>
    </source>
</evidence>
<dbReference type="PANTHER" id="PTHR48022:SF14">
    <property type="entry name" value="MAJOR FACILITATOR SUPERFAMILY (MFS) PROFILE DOMAIN-CONTAINING PROTEIN-RELATED"/>
    <property type="match status" value="1"/>
</dbReference>
<dbReference type="InterPro" id="IPR005828">
    <property type="entry name" value="MFS_sugar_transport-like"/>
</dbReference>
<comment type="caution">
    <text evidence="11">The sequence shown here is derived from an EMBL/GenBank/DDBJ whole genome shotgun (WGS) entry which is preliminary data.</text>
</comment>
<dbReference type="InterPro" id="IPR020846">
    <property type="entry name" value="MFS_dom"/>
</dbReference>
<dbReference type="GO" id="GO:0005351">
    <property type="term" value="F:carbohydrate:proton symporter activity"/>
    <property type="evidence" value="ECO:0007669"/>
    <property type="project" value="TreeGrafter"/>
</dbReference>
<evidence type="ECO:0000256" key="6">
    <source>
        <dbReference type="ARBA" id="ARBA00023136"/>
    </source>
</evidence>
<feature type="transmembrane region" description="Helical" evidence="9">
    <location>
        <begin position="60"/>
        <end position="77"/>
    </location>
</feature>
<keyword evidence="4 9" id="KW-0812">Transmembrane</keyword>
<keyword evidence="12" id="KW-1185">Reference proteome</keyword>
<reference evidence="11" key="1">
    <citation type="journal article" date="2021" name="Nat. Commun.">
        <title>Genetic determinants of endophytism in the Arabidopsis root mycobiome.</title>
        <authorList>
            <person name="Mesny F."/>
            <person name="Miyauchi S."/>
            <person name="Thiergart T."/>
            <person name="Pickel B."/>
            <person name="Atanasova L."/>
            <person name="Karlsson M."/>
            <person name="Huettel B."/>
            <person name="Barry K.W."/>
            <person name="Haridas S."/>
            <person name="Chen C."/>
            <person name="Bauer D."/>
            <person name="Andreopoulos W."/>
            <person name="Pangilinan J."/>
            <person name="LaButti K."/>
            <person name="Riley R."/>
            <person name="Lipzen A."/>
            <person name="Clum A."/>
            <person name="Drula E."/>
            <person name="Henrissat B."/>
            <person name="Kohler A."/>
            <person name="Grigoriev I.V."/>
            <person name="Martin F.M."/>
            <person name="Hacquard S."/>
        </authorList>
    </citation>
    <scope>NUCLEOTIDE SEQUENCE</scope>
    <source>
        <strain evidence="11">MPI-CAGE-AT-0021</strain>
    </source>
</reference>
<feature type="region of interest" description="Disordered" evidence="8">
    <location>
        <begin position="476"/>
        <end position="500"/>
    </location>
</feature>
<feature type="domain" description="Major facilitator superfamily (MFS) profile" evidence="10">
    <location>
        <begin position="19"/>
        <end position="458"/>
    </location>
</feature>
<gene>
    <name evidence="11" type="ORF">B0J13DRAFT_159406</name>
</gene>
<dbReference type="OrthoDB" id="6612291at2759"/>
<feature type="transmembrane region" description="Helical" evidence="9">
    <location>
        <begin position="187"/>
        <end position="203"/>
    </location>
</feature>
<feature type="transmembrane region" description="Helical" evidence="9">
    <location>
        <begin position="89"/>
        <end position="112"/>
    </location>
</feature>
<dbReference type="InterPro" id="IPR005829">
    <property type="entry name" value="Sugar_transporter_CS"/>
</dbReference>
<evidence type="ECO:0000256" key="3">
    <source>
        <dbReference type="ARBA" id="ARBA00022448"/>
    </source>
</evidence>
<feature type="transmembrane region" description="Helical" evidence="9">
    <location>
        <begin position="337"/>
        <end position="358"/>
    </location>
</feature>
<dbReference type="FunFam" id="1.20.1250.20:FF:000134">
    <property type="entry name" value="MFS sugar transporter protein"/>
    <property type="match status" value="1"/>
</dbReference>
<dbReference type="EMBL" id="JAGMUU010000027">
    <property type="protein sequence ID" value="KAH7121884.1"/>
    <property type="molecule type" value="Genomic_DNA"/>
</dbReference>